<sequence>MTAVKDKGMIASFSKKGTPSNNACIEAFWSNFKRETINLIRKKDLSFDKVKEIITSYIHFYNYEREMQVLDGMAPLEYKNYYQKNPDLKPFIIKPQRKKMRRYYQ</sequence>
<dbReference type="InterPro" id="IPR036397">
    <property type="entry name" value="RNaseH_sf"/>
</dbReference>
<dbReference type="InterPro" id="IPR001584">
    <property type="entry name" value="Integrase_cat-core"/>
</dbReference>
<evidence type="ECO:0000259" key="1">
    <source>
        <dbReference type="PROSITE" id="PS50994"/>
    </source>
</evidence>
<proteinExistence type="predicted"/>
<dbReference type="PROSITE" id="PS50994">
    <property type="entry name" value="INTEGRASE"/>
    <property type="match status" value="1"/>
</dbReference>
<dbReference type="Gene3D" id="3.30.420.10">
    <property type="entry name" value="Ribonuclease H-like superfamily/Ribonuclease H"/>
    <property type="match status" value="1"/>
</dbReference>
<dbReference type="GO" id="GO:0003676">
    <property type="term" value="F:nucleic acid binding"/>
    <property type="evidence" value="ECO:0007669"/>
    <property type="project" value="InterPro"/>
</dbReference>
<reference evidence="3" key="1">
    <citation type="submission" date="2016-11" db="EMBL/GenBank/DDBJ databases">
        <title>Genome sequence of Candidatus Phytoplasma solani strain SA-1.</title>
        <authorList>
            <person name="Haryono M."/>
            <person name="Samarzija I."/>
            <person name="Seruga Music M."/>
            <person name="Hogenhout S."/>
            <person name="Kuo C.-H."/>
        </authorList>
    </citation>
    <scope>NUCLEOTIDE SEQUENCE [LARGE SCALE GENOMIC DNA]</scope>
    <source>
        <strain evidence="3">SA-1</strain>
    </source>
</reference>
<feature type="domain" description="Integrase catalytic" evidence="1">
    <location>
        <begin position="1"/>
        <end position="83"/>
    </location>
</feature>
<dbReference type="GO" id="GO:0015074">
    <property type="term" value="P:DNA integration"/>
    <property type="evidence" value="ECO:0007669"/>
    <property type="project" value="InterPro"/>
</dbReference>
<organism evidence="2 3">
    <name type="scientific">Candidatus Phytoplasma solani</name>
    <dbReference type="NCBI Taxonomy" id="69896"/>
    <lineage>
        <taxon>Bacteria</taxon>
        <taxon>Bacillati</taxon>
        <taxon>Mycoplasmatota</taxon>
        <taxon>Mollicutes</taxon>
        <taxon>Acholeplasmatales</taxon>
        <taxon>Acholeplasmataceae</taxon>
        <taxon>Candidatus Phytoplasma</taxon>
        <taxon>16SrXII (Stolbur group)</taxon>
    </lineage>
</organism>
<dbReference type="RefSeq" id="WP_122225538.1">
    <property type="nucleotide sequence ID" value="NZ_CP103785.1"/>
</dbReference>
<dbReference type="Proteomes" id="UP000283896">
    <property type="component" value="Unassembled WGS sequence"/>
</dbReference>
<dbReference type="InterPro" id="IPR012337">
    <property type="entry name" value="RNaseH-like_sf"/>
</dbReference>
<evidence type="ECO:0000313" key="2">
    <source>
        <dbReference type="EMBL" id="RMI88644.1"/>
    </source>
</evidence>
<name>A0A421NXH5_9MOLU</name>
<accession>A0A421NXH5</accession>
<evidence type="ECO:0000313" key="3">
    <source>
        <dbReference type="Proteomes" id="UP000283896"/>
    </source>
</evidence>
<dbReference type="AlphaFoldDB" id="A0A421NXH5"/>
<dbReference type="EMBL" id="MPBG01000006">
    <property type="protein sequence ID" value="RMI88644.1"/>
    <property type="molecule type" value="Genomic_DNA"/>
</dbReference>
<keyword evidence="3" id="KW-1185">Reference proteome</keyword>
<protein>
    <submittedName>
        <fullName evidence="2">Putative transposase</fullName>
    </submittedName>
</protein>
<comment type="caution">
    <text evidence="2">The sequence shown here is derived from an EMBL/GenBank/DDBJ whole genome shotgun (WGS) entry which is preliminary data.</text>
</comment>
<dbReference type="SUPFAM" id="SSF53098">
    <property type="entry name" value="Ribonuclease H-like"/>
    <property type="match status" value="1"/>
</dbReference>
<dbReference type="Pfam" id="PF13683">
    <property type="entry name" value="rve_3"/>
    <property type="match status" value="1"/>
</dbReference>
<gene>
    <name evidence="2" type="primary">tra5</name>
    <name evidence="2" type="ORF">PSSA1_v1c4690</name>
</gene>